<dbReference type="SUPFAM" id="SSF53756">
    <property type="entry name" value="UDP-Glycosyltransferase/glycogen phosphorylase"/>
    <property type="match status" value="1"/>
</dbReference>
<gene>
    <name evidence="2" type="ORF">METZ01_LOCUS265852</name>
</gene>
<dbReference type="InterPro" id="IPR050194">
    <property type="entry name" value="Glycosyltransferase_grp1"/>
</dbReference>
<name>A0A382JMK1_9ZZZZ</name>
<dbReference type="AlphaFoldDB" id="A0A382JMK1"/>
<dbReference type="EMBL" id="UINC01075124">
    <property type="protein sequence ID" value="SVC12998.1"/>
    <property type="molecule type" value="Genomic_DNA"/>
</dbReference>
<feature type="non-terminal residue" evidence="2">
    <location>
        <position position="1"/>
    </location>
</feature>
<evidence type="ECO:0000313" key="2">
    <source>
        <dbReference type="EMBL" id="SVC12998.1"/>
    </source>
</evidence>
<evidence type="ECO:0000259" key="1">
    <source>
        <dbReference type="Pfam" id="PF13579"/>
    </source>
</evidence>
<dbReference type="Gene3D" id="3.40.50.2000">
    <property type="entry name" value="Glycogen Phosphorylase B"/>
    <property type="match status" value="2"/>
</dbReference>
<dbReference type="Pfam" id="PF13579">
    <property type="entry name" value="Glyco_trans_4_4"/>
    <property type="match status" value="1"/>
</dbReference>
<feature type="domain" description="Glycosyltransferase subfamily 4-like N-terminal" evidence="1">
    <location>
        <begin position="23"/>
        <end position="180"/>
    </location>
</feature>
<dbReference type="GO" id="GO:0016757">
    <property type="term" value="F:glycosyltransferase activity"/>
    <property type="evidence" value="ECO:0007669"/>
    <property type="project" value="TreeGrafter"/>
</dbReference>
<protein>
    <recommendedName>
        <fullName evidence="1">Glycosyltransferase subfamily 4-like N-terminal domain-containing protein</fullName>
    </recommendedName>
</protein>
<organism evidence="2">
    <name type="scientific">marine metagenome</name>
    <dbReference type="NCBI Taxonomy" id="408172"/>
    <lineage>
        <taxon>unclassified sequences</taxon>
        <taxon>metagenomes</taxon>
        <taxon>ecological metagenomes</taxon>
    </lineage>
</organism>
<sequence>VPRVLHVVPTDRITWLLLRRRLTRLAAGGCEIHVACGRAPDSGAADGVEYEAGLTALGFHLHYLPFEREISPITDARCAIALFAEVRRGGYDIIHTHNPKAGLLGPPVAQLAGAPHVLHTVHGFLFHDHIAGLHRMAALAAERWTAGWSDHLLFQPEEDLEFARSHRFKSDEHLHLVGNGVDEHYFDPDADPEAGARTRAGFGWGADDFVVGTVGRVVREKGFLEYFDMAGRLARSVPSARFLIVGLFEPEQSDAVDPFALARAHGIEDRCQIT</sequence>
<proteinExistence type="predicted"/>
<dbReference type="PANTHER" id="PTHR45947:SF3">
    <property type="entry name" value="SULFOQUINOVOSYL TRANSFERASE SQD2"/>
    <property type="match status" value="1"/>
</dbReference>
<accession>A0A382JMK1</accession>
<dbReference type="InterPro" id="IPR028098">
    <property type="entry name" value="Glyco_trans_4-like_N"/>
</dbReference>
<feature type="non-terminal residue" evidence="2">
    <location>
        <position position="274"/>
    </location>
</feature>
<reference evidence="2" key="1">
    <citation type="submission" date="2018-05" db="EMBL/GenBank/DDBJ databases">
        <authorList>
            <person name="Lanie J.A."/>
            <person name="Ng W.-L."/>
            <person name="Kazmierczak K.M."/>
            <person name="Andrzejewski T.M."/>
            <person name="Davidsen T.M."/>
            <person name="Wayne K.J."/>
            <person name="Tettelin H."/>
            <person name="Glass J.I."/>
            <person name="Rusch D."/>
            <person name="Podicherti R."/>
            <person name="Tsui H.-C.T."/>
            <person name="Winkler M.E."/>
        </authorList>
    </citation>
    <scope>NUCLEOTIDE SEQUENCE</scope>
</reference>
<dbReference type="PANTHER" id="PTHR45947">
    <property type="entry name" value="SULFOQUINOVOSYL TRANSFERASE SQD2"/>
    <property type="match status" value="1"/>
</dbReference>